<name>A0A653CC20_CALMS</name>
<keyword evidence="2" id="KW-1185">Reference proteome</keyword>
<dbReference type="Proteomes" id="UP000410492">
    <property type="component" value="Unassembled WGS sequence"/>
</dbReference>
<dbReference type="AlphaFoldDB" id="A0A653CC20"/>
<evidence type="ECO:0000313" key="2">
    <source>
        <dbReference type="Proteomes" id="UP000410492"/>
    </source>
</evidence>
<organism evidence="1 2">
    <name type="scientific">Callosobruchus maculatus</name>
    <name type="common">Southern cowpea weevil</name>
    <name type="synonym">Pulse bruchid</name>
    <dbReference type="NCBI Taxonomy" id="64391"/>
    <lineage>
        <taxon>Eukaryota</taxon>
        <taxon>Metazoa</taxon>
        <taxon>Ecdysozoa</taxon>
        <taxon>Arthropoda</taxon>
        <taxon>Hexapoda</taxon>
        <taxon>Insecta</taxon>
        <taxon>Pterygota</taxon>
        <taxon>Neoptera</taxon>
        <taxon>Endopterygota</taxon>
        <taxon>Coleoptera</taxon>
        <taxon>Polyphaga</taxon>
        <taxon>Cucujiformia</taxon>
        <taxon>Chrysomeloidea</taxon>
        <taxon>Chrysomelidae</taxon>
        <taxon>Bruchinae</taxon>
        <taxon>Bruchini</taxon>
        <taxon>Callosobruchus</taxon>
    </lineage>
</organism>
<dbReference type="EMBL" id="CAACVG010007442">
    <property type="protein sequence ID" value="VEN45455.1"/>
    <property type="molecule type" value="Genomic_DNA"/>
</dbReference>
<gene>
    <name evidence="1" type="ORF">CALMAC_LOCUS7901</name>
</gene>
<evidence type="ECO:0000313" key="1">
    <source>
        <dbReference type="EMBL" id="VEN45455.1"/>
    </source>
</evidence>
<protein>
    <submittedName>
        <fullName evidence="1">Uncharacterized protein</fullName>
    </submittedName>
</protein>
<accession>A0A653CC20</accession>
<proteinExistence type="predicted"/>
<reference evidence="1 2" key="1">
    <citation type="submission" date="2019-01" db="EMBL/GenBank/DDBJ databases">
        <authorList>
            <person name="Sayadi A."/>
        </authorList>
    </citation>
    <scope>NUCLEOTIDE SEQUENCE [LARGE SCALE GENOMIC DNA]</scope>
</reference>
<sequence length="52" mass="6241">MYCVIANSPSTRYDIQEWPLFVPRPTQNMNLAKYSHQRMESSVTRTRKTMYL</sequence>